<evidence type="ECO:0000313" key="2">
    <source>
        <dbReference type="EMBL" id="BBD09220.1"/>
    </source>
</evidence>
<sequence>MYLVEAKARIDNPDAIREVLLAGGAVLEDKNRHTDIYFRTPMGRFKLREGERGSCLMYREHPRKDMQALVRYDIEPIAGAARVGAMLAMVGRRKVMLKNREVYAFDRATVHLDNIHGLGSFLEIEVRVSDPAKAGEYALLCRDCMRRLGLDPASFETAGYDELLTRAA</sequence>
<protein>
    <submittedName>
        <fullName evidence="2">Putative Adenylate cyclase</fullName>
    </submittedName>
</protein>
<dbReference type="RefSeq" id="WP_126380005.1">
    <property type="nucleotide sequence ID" value="NZ_AP017378.1"/>
</dbReference>
<dbReference type="EMBL" id="AP017378">
    <property type="protein sequence ID" value="BBD09220.1"/>
    <property type="molecule type" value="Genomic_DNA"/>
</dbReference>
<dbReference type="SUPFAM" id="SSF55154">
    <property type="entry name" value="CYTH-like phosphatases"/>
    <property type="match status" value="1"/>
</dbReference>
<gene>
    <name evidence="2" type="ORF">DFE_2494</name>
</gene>
<proteinExistence type="predicted"/>
<feature type="domain" description="CYTH" evidence="1">
    <location>
        <begin position="1"/>
        <end position="166"/>
    </location>
</feature>
<organism evidence="2 3">
    <name type="scientific">Desulfovibrio ferrophilus</name>
    <dbReference type="NCBI Taxonomy" id="241368"/>
    <lineage>
        <taxon>Bacteria</taxon>
        <taxon>Pseudomonadati</taxon>
        <taxon>Thermodesulfobacteriota</taxon>
        <taxon>Desulfovibrionia</taxon>
        <taxon>Desulfovibrionales</taxon>
        <taxon>Desulfovibrionaceae</taxon>
        <taxon>Desulfovibrio</taxon>
    </lineage>
</organism>
<dbReference type="InterPro" id="IPR033469">
    <property type="entry name" value="CYTH-like_dom_sf"/>
</dbReference>
<reference evidence="2 3" key="1">
    <citation type="journal article" date="2018" name="Sci. Adv.">
        <title>Multi-heme cytochromes provide a pathway for survival in energy-limited environments.</title>
        <authorList>
            <person name="Deng X."/>
            <person name="Dohmae N."/>
            <person name="Nealson K.H."/>
            <person name="Hashimoto K."/>
            <person name="Okamoto A."/>
        </authorList>
    </citation>
    <scope>NUCLEOTIDE SEQUENCE [LARGE SCALE GENOMIC DNA]</scope>
    <source>
        <strain evidence="2 3">IS5</strain>
    </source>
</reference>
<dbReference type="CDD" id="cd07890">
    <property type="entry name" value="CYTH-like_AC_IV-like"/>
    <property type="match status" value="1"/>
</dbReference>
<accession>A0A2Z6B1B1</accession>
<dbReference type="InterPro" id="IPR023577">
    <property type="entry name" value="CYTH_domain"/>
</dbReference>
<dbReference type="PANTHER" id="PTHR21028:SF2">
    <property type="entry name" value="CYTH DOMAIN-CONTAINING PROTEIN"/>
    <property type="match status" value="1"/>
</dbReference>
<dbReference type="AlphaFoldDB" id="A0A2Z6B1B1"/>
<evidence type="ECO:0000313" key="3">
    <source>
        <dbReference type="Proteomes" id="UP000269883"/>
    </source>
</evidence>
<dbReference type="SMART" id="SM01118">
    <property type="entry name" value="CYTH"/>
    <property type="match status" value="1"/>
</dbReference>
<dbReference type="KEGG" id="dfl:DFE_2494"/>
<dbReference type="Gene3D" id="2.40.320.10">
    <property type="entry name" value="Hypothetical Protein Pfu-838710-001"/>
    <property type="match status" value="1"/>
</dbReference>
<name>A0A2Z6B1B1_9BACT</name>
<dbReference type="PANTHER" id="PTHR21028">
    <property type="entry name" value="SI:CH211-156B7.4"/>
    <property type="match status" value="1"/>
</dbReference>
<dbReference type="InterPro" id="IPR008173">
    <property type="entry name" value="Adenylyl_cyclase_CyaB"/>
</dbReference>
<evidence type="ECO:0000259" key="1">
    <source>
        <dbReference type="PROSITE" id="PS51707"/>
    </source>
</evidence>
<keyword evidence="3" id="KW-1185">Reference proteome</keyword>
<dbReference type="Proteomes" id="UP000269883">
    <property type="component" value="Chromosome"/>
</dbReference>
<dbReference type="OrthoDB" id="271656at2"/>
<dbReference type="PROSITE" id="PS51707">
    <property type="entry name" value="CYTH"/>
    <property type="match status" value="1"/>
</dbReference>
<dbReference type="Pfam" id="PF01928">
    <property type="entry name" value="CYTH"/>
    <property type="match status" value="1"/>
</dbReference>